<dbReference type="Ensembl" id="ENSSANT00000045219.1">
    <property type="protein sequence ID" value="ENSSANP00000042493.1"/>
    <property type="gene ID" value="ENSSANG00000021533.1"/>
</dbReference>
<dbReference type="Proteomes" id="UP000472260">
    <property type="component" value="Unassembled WGS sequence"/>
</dbReference>
<accession>A0A671NGY6</accession>
<evidence type="ECO:0000313" key="2">
    <source>
        <dbReference type="Proteomes" id="UP000472260"/>
    </source>
</evidence>
<dbReference type="InterPro" id="IPR026242">
    <property type="entry name" value="HAUS2_metazoa"/>
</dbReference>
<dbReference type="GO" id="GO:0070652">
    <property type="term" value="C:HAUS complex"/>
    <property type="evidence" value="ECO:0007669"/>
    <property type="project" value="InterPro"/>
</dbReference>
<protein>
    <submittedName>
        <fullName evidence="1">Uncharacterized protein</fullName>
    </submittedName>
</protein>
<organism evidence="1 2">
    <name type="scientific">Sinocyclocheilus anshuiensis</name>
    <dbReference type="NCBI Taxonomy" id="1608454"/>
    <lineage>
        <taxon>Eukaryota</taxon>
        <taxon>Metazoa</taxon>
        <taxon>Chordata</taxon>
        <taxon>Craniata</taxon>
        <taxon>Vertebrata</taxon>
        <taxon>Euteleostomi</taxon>
        <taxon>Actinopterygii</taxon>
        <taxon>Neopterygii</taxon>
        <taxon>Teleostei</taxon>
        <taxon>Ostariophysi</taxon>
        <taxon>Cypriniformes</taxon>
        <taxon>Cyprinidae</taxon>
        <taxon>Cyprininae</taxon>
        <taxon>Sinocyclocheilus</taxon>
    </lineage>
</organism>
<proteinExistence type="predicted"/>
<name>A0A671NGY6_9TELE</name>
<dbReference type="GO" id="GO:0051225">
    <property type="term" value="P:spindle assembly"/>
    <property type="evidence" value="ECO:0007669"/>
    <property type="project" value="InterPro"/>
</dbReference>
<sequence length="105" mass="11982">SQDVSGKYKCQRYASLQQFTSHLQEVSDAFNVYVVELMGMVVEFIQNLEVKIKMVQAIPKTDSYLSNLNSAITQLLAQGTEVENLYKQVLKRRGHLHTKIKDMSS</sequence>
<evidence type="ECO:0000313" key="1">
    <source>
        <dbReference type="Ensembl" id="ENSSANP00000042493.1"/>
    </source>
</evidence>
<dbReference type="AlphaFoldDB" id="A0A671NGY6"/>
<dbReference type="PRINTS" id="PR02088">
    <property type="entry name" value="HAUSAUGMINL2"/>
</dbReference>
<dbReference type="GO" id="GO:0007098">
    <property type="term" value="P:centrosome cycle"/>
    <property type="evidence" value="ECO:0007669"/>
    <property type="project" value="InterPro"/>
</dbReference>
<reference evidence="1" key="2">
    <citation type="submission" date="2025-09" db="UniProtKB">
        <authorList>
            <consortium name="Ensembl"/>
        </authorList>
    </citation>
    <scope>IDENTIFICATION</scope>
</reference>
<reference evidence="1" key="1">
    <citation type="submission" date="2025-08" db="UniProtKB">
        <authorList>
            <consortium name="Ensembl"/>
        </authorList>
    </citation>
    <scope>IDENTIFICATION</scope>
</reference>
<keyword evidence="2" id="KW-1185">Reference proteome</keyword>